<gene>
    <name evidence="3" type="ORF">FPZ12_018365</name>
</gene>
<dbReference type="PANTHER" id="PTHR21240:SF19">
    <property type="entry name" value="CATALYTIC_ HYDROLASE"/>
    <property type="match status" value="1"/>
</dbReference>
<evidence type="ECO:0000313" key="3">
    <source>
        <dbReference type="EMBL" id="KAA9160056.1"/>
    </source>
</evidence>
<feature type="domain" description="Amidohydrolase-related" evidence="2">
    <location>
        <begin position="6"/>
        <end position="281"/>
    </location>
</feature>
<evidence type="ECO:0000259" key="2">
    <source>
        <dbReference type="Pfam" id="PF04909"/>
    </source>
</evidence>
<dbReference type="SUPFAM" id="SSF51556">
    <property type="entry name" value="Metallo-dependent hydrolases"/>
    <property type="match status" value="1"/>
</dbReference>
<name>A0A5N0V0Y9_9PSEU</name>
<dbReference type="InterPro" id="IPR006680">
    <property type="entry name" value="Amidohydro-rel"/>
</dbReference>
<dbReference type="GO" id="GO:0016831">
    <property type="term" value="F:carboxy-lyase activity"/>
    <property type="evidence" value="ECO:0007669"/>
    <property type="project" value="InterPro"/>
</dbReference>
<protein>
    <submittedName>
        <fullName evidence="3">Amidohydrolase</fullName>
    </submittedName>
</protein>
<dbReference type="InterPro" id="IPR032466">
    <property type="entry name" value="Metal_Hydrolase"/>
</dbReference>
<dbReference type="Proteomes" id="UP000319769">
    <property type="component" value="Unassembled WGS sequence"/>
</dbReference>
<dbReference type="Gene3D" id="3.20.20.140">
    <property type="entry name" value="Metal-dependent hydrolases"/>
    <property type="match status" value="1"/>
</dbReference>
<comment type="caution">
    <text evidence="3">The sequence shown here is derived from an EMBL/GenBank/DDBJ whole genome shotgun (WGS) entry which is preliminary data.</text>
</comment>
<proteinExistence type="predicted"/>
<organism evidence="3 4">
    <name type="scientific">Amycolatopsis acidicola</name>
    <dbReference type="NCBI Taxonomy" id="2596893"/>
    <lineage>
        <taxon>Bacteria</taxon>
        <taxon>Bacillati</taxon>
        <taxon>Actinomycetota</taxon>
        <taxon>Actinomycetes</taxon>
        <taxon>Pseudonocardiales</taxon>
        <taxon>Pseudonocardiaceae</taxon>
        <taxon>Amycolatopsis</taxon>
    </lineage>
</organism>
<keyword evidence="4" id="KW-1185">Reference proteome</keyword>
<dbReference type="EMBL" id="VMNW02000025">
    <property type="protein sequence ID" value="KAA9160056.1"/>
    <property type="molecule type" value="Genomic_DNA"/>
</dbReference>
<sequence length="290" mass="31573">MTAPVIDIHPHVISEDRGSYPLKPLGGRQSGWSAARPLSGDALLRAMDDAGVARAAIVQTSTAYGFDNSYVADVVAAHPGRLTGVCSIDVLAENAVDVLRTWVEERGMTGLRLFTTGSTMPGQADWLDDERTFPVWAWAEAHDIPVCVQMTPEGQPRLRNLLRRFPAAKVILDHLTQPSIESGPPYPGAATLFELADYDNVYLKVTTENFQHSRDGAASPETWFGRIFEVFGARRIAWGSNFPAAEGTLPELVGMARDQLSFLSAEDADWVFSRTAQSLYPVLASVGAAR</sequence>
<dbReference type="InterPro" id="IPR032465">
    <property type="entry name" value="ACMSD"/>
</dbReference>
<accession>A0A5N0V0Y9</accession>
<evidence type="ECO:0000313" key="4">
    <source>
        <dbReference type="Proteomes" id="UP000319769"/>
    </source>
</evidence>
<dbReference type="RefSeq" id="WP_144751765.1">
    <property type="nucleotide sequence ID" value="NZ_VMNW02000025.1"/>
</dbReference>
<evidence type="ECO:0000256" key="1">
    <source>
        <dbReference type="ARBA" id="ARBA00023239"/>
    </source>
</evidence>
<dbReference type="GO" id="GO:0016787">
    <property type="term" value="F:hydrolase activity"/>
    <property type="evidence" value="ECO:0007669"/>
    <property type="project" value="UniProtKB-KW"/>
</dbReference>
<keyword evidence="1" id="KW-0456">Lyase</keyword>
<dbReference type="AlphaFoldDB" id="A0A5N0V0Y9"/>
<dbReference type="PANTHER" id="PTHR21240">
    <property type="entry name" value="2-AMINO-3-CARBOXYLMUCONATE-6-SEMIALDEHYDE DECARBOXYLASE"/>
    <property type="match status" value="1"/>
</dbReference>
<reference evidence="3" key="1">
    <citation type="submission" date="2019-09" db="EMBL/GenBank/DDBJ databases">
        <authorList>
            <person name="Teo W.F.A."/>
            <person name="Duangmal K."/>
        </authorList>
    </citation>
    <scope>NUCLEOTIDE SEQUENCE [LARGE SCALE GENOMIC DNA]</scope>
    <source>
        <strain evidence="3">K81G1</strain>
    </source>
</reference>
<dbReference type="OrthoDB" id="1407586at2"/>
<dbReference type="Pfam" id="PF04909">
    <property type="entry name" value="Amidohydro_2"/>
    <property type="match status" value="1"/>
</dbReference>